<protein>
    <submittedName>
        <fullName evidence="1">Uncharacterized protein</fullName>
    </submittedName>
</protein>
<dbReference type="AlphaFoldDB" id="A0A5B7EZJ0"/>
<name>A0A5B7EZJ0_PORTR</name>
<sequence>MTCCNFVRLSVTSRGLVAQRESMRASDDVMHVDNAKSVLNCHQNHGNTLVNPNHVHQNLLKVAGTKPVSSFPYPHPYPFPYYRHNLALYFPSHYPPVTLTFILPASSISSHSAPLTLTLPVSSHNIKS</sequence>
<organism evidence="1 2">
    <name type="scientific">Portunus trituberculatus</name>
    <name type="common">Swimming crab</name>
    <name type="synonym">Neptunus trituberculatus</name>
    <dbReference type="NCBI Taxonomy" id="210409"/>
    <lineage>
        <taxon>Eukaryota</taxon>
        <taxon>Metazoa</taxon>
        <taxon>Ecdysozoa</taxon>
        <taxon>Arthropoda</taxon>
        <taxon>Crustacea</taxon>
        <taxon>Multicrustacea</taxon>
        <taxon>Malacostraca</taxon>
        <taxon>Eumalacostraca</taxon>
        <taxon>Eucarida</taxon>
        <taxon>Decapoda</taxon>
        <taxon>Pleocyemata</taxon>
        <taxon>Brachyura</taxon>
        <taxon>Eubrachyura</taxon>
        <taxon>Portunoidea</taxon>
        <taxon>Portunidae</taxon>
        <taxon>Portuninae</taxon>
        <taxon>Portunus</taxon>
    </lineage>
</organism>
<keyword evidence="2" id="KW-1185">Reference proteome</keyword>
<evidence type="ECO:0000313" key="1">
    <source>
        <dbReference type="EMBL" id="MPC38283.1"/>
    </source>
</evidence>
<dbReference type="EMBL" id="VSRR010004030">
    <property type="protein sequence ID" value="MPC38283.1"/>
    <property type="molecule type" value="Genomic_DNA"/>
</dbReference>
<proteinExistence type="predicted"/>
<comment type="caution">
    <text evidence="1">The sequence shown here is derived from an EMBL/GenBank/DDBJ whole genome shotgun (WGS) entry which is preliminary data.</text>
</comment>
<accession>A0A5B7EZJ0</accession>
<dbReference type="Proteomes" id="UP000324222">
    <property type="component" value="Unassembled WGS sequence"/>
</dbReference>
<evidence type="ECO:0000313" key="2">
    <source>
        <dbReference type="Proteomes" id="UP000324222"/>
    </source>
</evidence>
<gene>
    <name evidence="1" type="ORF">E2C01_031789</name>
</gene>
<reference evidence="1 2" key="1">
    <citation type="submission" date="2019-05" db="EMBL/GenBank/DDBJ databases">
        <title>Another draft genome of Portunus trituberculatus and its Hox gene families provides insights of decapod evolution.</title>
        <authorList>
            <person name="Jeong J.-H."/>
            <person name="Song I."/>
            <person name="Kim S."/>
            <person name="Choi T."/>
            <person name="Kim D."/>
            <person name="Ryu S."/>
            <person name="Kim W."/>
        </authorList>
    </citation>
    <scope>NUCLEOTIDE SEQUENCE [LARGE SCALE GENOMIC DNA]</scope>
    <source>
        <tissue evidence="1">Muscle</tissue>
    </source>
</reference>